<feature type="compositionally biased region" description="Polar residues" evidence="1">
    <location>
        <begin position="298"/>
        <end position="321"/>
    </location>
</feature>
<feature type="compositionally biased region" description="Basic and acidic residues" evidence="1">
    <location>
        <begin position="1"/>
        <end position="15"/>
    </location>
</feature>
<feature type="compositionally biased region" description="Basic and acidic residues" evidence="1">
    <location>
        <begin position="273"/>
        <end position="297"/>
    </location>
</feature>
<dbReference type="Proteomes" id="UP001295684">
    <property type="component" value="Unassembled WGS sequence"/>
</dbReference>
<feature type="region of interest" description="Disordered" evidence="1">
    <location>
        <begin position="273"/>
        <end position="321"/>
    </location>
</feature>
<comment type="caution">
    <text evidence="2">The sequence shown here is derived from an EMBL/GenBank/DDBJ whole genome shotgun (WGS) entry which is preliminary data.</text>
</comment>
<organism evidence="2 3">
    <name type="scientific">Euplotes crassus</name>
    <dbReference type="NCBI Taxonomy" id="5936"/>
    <lineage>
        <taxon>Eukaryota</taxon>
        <taxon>Sar</taxon>
        <taxon>Alveolata</taxon>
        <taxon>Ciliophora</taxon>
        <taxon>Intramacronucleata</taxon>
        <taxon>Spirotrichea</taxon>
        <taxon>Hypotrichia</taxon>
        <taxon>Euplotida</taxon>
        <taxon>Euplotidae</taxon>
        <taxon>Moneuplotes</taxon>
    </lineage>
</organism>
<protein>
    <submittedName>
        <fullName evidence="2">Uncharacterized protein</fullName>
    </submittedName>
</protein>
<keyword evidence="3" id="KW-1185">Reference proteome</keyword>
<dbReference type="AlphaFoldDB" id="A0AAD1UE01"/>
<feature type="region of interest" description="Disordered" evidence="1">
    <location>
        <begin position="211"/>
        <end position="230"/>
    </location>
</feature>
<evidence type="ECO:0000256" key="1">
    <source>
        <dbReference type="SAM" id="MobiDB-lite"/>
    </source>
</evidence>
<reference evidence="2" key="1">
    <citation type="submission" date="2023-07" db="EMBL/GenBank/DDBJ databases">
        <authorList>
            <consortium name="AG Swart"/>
            <person name="Singh M."/>
            <person name="Singh A."/>
            <person name="Seah K."/>
            <person name="Emmerich C."/>
        </authorList>
    </citation>
    <scope>NUCLEOTIDE SEQUENCE</scope>
    <source>
        <strain evidence="2">DP1</strain>
    </source>
</reference>
<sequence>MDRQRNSRVLEERKTPSLMRYGTSPQKQCIFRSPSRSSQRGSLQKKGHKFKKNVRKYAKISKKGQNSSGVQAHPVRFGFSDQKIHRFCSNKKIPEKVLGLASLNPEDSKQNTSTANYMNFTAKSGRGDPDIWDIHEEDLSEITIQEEPLLKINDIRSFESRFNFSEKKGHKLHPDDFNLLKGYNGSVGYKSLREVSPSKRHICQVASKDFCNRRNKSPSPSEQSPVKYGVGNIKGNMSCGLSTKKSSTMKLRHLLSNDDMILSKYNNVRKIEEHEEIKEEQELSDSKKRSDESKQKDSMNSSGLQKNPFLKSNTSSPSYLDNETPDFLRTFCINNKKDMSQPRKKACIFNFKTLPDKRRRMQSAHIFSIKP</sequence>
<name>A0AAD1UE01_EUPCR</name>
<evidence type="ECO:0000313" key="2">
    <source>
        <dbReference type="EMBL" id="CAI2365064.1"/>
    </source>
</evidence>
<feature type="region of interest" description="Disordered" evidence="1">
    <location>
        <begin position="1"/>
        <end position="51"/>
    </location>
</feature>
<proteinExistence type="predicted"/>
<accession>A0AAD1UE01</accession>
<gene>
    <name evidence="2" type="ORF">ECRASSUSDP1_LOCUS6414</name>
</gene>
<evidence type="ECO:0000313" key="3">
    <source>
        <dbReference type="Proteomes" id="UP001295684"/>
    </source>
</evidence>
<dbReference type="EMBL" id="CAMPGE010006216">
    <property type="protein sequence ID" value="CAI2365064.1"/>
    <property type="molecule type" value="Genomic_DNA"/>
</dbReference>